<protein>
    <submittedName>
        <fullName evidence="1">Uncharacterized protein</fullName>
    </submittedName>
</protein>
<keyword evidence="2" id="KW-1185">Reference proteome</keyword>
<accession>A0A5K0U8W6</accession>
<reference evidence="1 2" key="1">
    <citation type="submission" date="2018-10" db="EMBL/GenBank/DDBJ databases">
        <authorList>
            <consortium name="IHU Genomes"/>
        </authorList>
    </citation>
    <scope>NUCLEOTIDE SEQUENCE [LARGE SCALE GENOMIC DNA]</scope>
    <source>
        <strain evidence="1 2">A1</strain>
    </source>
</reference>
<dbReference type="Proteomes" id="UP000594342">
    <property type="component" value="Unassembled WGS sequence"/>
</dbReference>
<gene>
    <name evidence="1" type="ORF">YASMINEVIRUS_454</name>
</gene>
<name>A0A5K0U8W6_9VIRU</name>
<evidence type="ECO:0000313" key="2">
    <source>
        <dbReference type="Proteomes" id="UP000594342"/>
    </source>
</evidence>
<sequence length="186" mass="21776">MSVEIVNDALKYYDSNNEKYRSIKKRLRYVKFADVDKKDIEGLKLVFFDEDMNELFVSRVEILGKYYNNINTWLWGWSLPGINKSLTSIIRKVFLYGTDIDLNNNPANIMLKNELVTSRFRIDNEIQLDIHCAIASYLAKKPFVLAWKDLIFNQDGPTEMKGDDYEGDTDVTYYTFIIDPPEVDQD</sequence>
<evidence type="ECO:0000313" key="1">
    <source>
        <dbReference type="EMBL" id="VBB17991.1"/>
    </source>
</evidence>
<dbReference type="InterPro" id="IPR049249">
    <property type="entry name" value="DUF6882"/>
</dbReference>
<comment type="caution">
    <text evidence="1">The sequence shown here is derived from an EMBL/GenBank/DDBJ whole genome shotgun (WGS) entry which is preliminary data.</text>
</comment>
<organism evidence="1 2">
    <name type="scientific">Yasminevirus sp. GU-2018</name>
    <dbReference type="NCBI Taxonomy" id="2420051"/>
    <lineage>
        <taxon>Viruses</taxon>
        <taxon>Varidnaviria</taxon>
        <taxon>Bamfordvirae</taxon>
        <taxon>Nucleocytoviricota</taxon>
        <taxon>Megaviricetes</taxon>
        <taxon>Imitervirales</taxon>
        <taxon>Mimiviridae</taxon>
        <taxon>Klosneuvirinae</taxon>
        <taxon>Yasminevirus</taxon>
        <taxon>Yasminevirus saudimassiliense</taxon>
    </lineage>
</organism>
<dbReference type="Pfam" id="PF21813">
    <property type="entry name" value="DUF6882"/>
    <property type="match status" value="1"/>
</dbReference>
<proteinExistence type="predicted"/>
<dbReference type="EMBL" id="UPSH01000001">
    <property type="protein sequence ID" value="VBB17991.1"/>
    <property type="molecule type" value="Genomic_DNA"/>
</dbReference>